<dbReference type="EMBL" id="KZ293674">
    <property type="protein sequence ID" value="PBK88146.1"/>
    <property type="molecule type" value="Genomic_DNA"/>
</dbReference>
<keyword evidence="3" id="KW-1185">Reference proteome</keyword>
<sequence length="70" mass="7559">MLGCVVGRILAGFIVVLHSWVSELQHRNLKLVHILQAYPFPSTAYNSLSAPFFALTLGFLVCGSTPVGIS</sequence>
<evidence type="ECO:0000313" key="2">
    <source>
        <dbReference type="EMBL" id="PBK88146.1"/>
    </source>
</evidence>
<organism evidence="2 3">
    <name type="scientific">Armillaria gallica</name>
    <name type="common">Bulbous honey fungus</name>
    <name type="synonym">Armillaria bulbosa</name>
    <dbReference type="NCBI Taxonomy" id="47427"/>
    <lineage>
        <taxon>Eukaryota</taxon>
        <taxon>Fungi</taxon>
        <taxon>Dikarya</taxon>
        <taxon>Basidiomycota</taxon>
        <taxon>Agaricomycotina</taxon>
        <taxon>Agaricomycetes</taxon>
        <taxon>Agaricomycetidae</taxon>
        <taxon>Agaricales</taxon>
        <taxon>Marasmiineae</taxon>
        <taxon>Physalacriaceae</taxon>
        <taxon>Armillaria</taxon>
    </lineage>
</organism>
<proteinExistence type="predicted"/>
<dbReference type="AlphaFoldDB" id="A0A2H3DL33"/>
<dbReference type="InParanoid" id="A0A2H3DL33"/>
<protein>
    <submittedName>
        <fullName evidence="2">Uncharacterized protein</fullName>
    </submittedName>
</protein>
<keyword evidence="1" id="KW-0472">Membrane</keyword>
<accession>A0A2H3DL33</accession>
<evidence type="ECO:0000256" key="1">
    <source>
        <dbReference type="SAM" id="Phobius"/>
    </source>
</evidence>
<gene>
    <name evidence="2" type="ORF">ARMGADRAFT_434197</name>
</gene>
<reference evidence="3" key="1">
    <citation type="journal article" date="2017" name="Nat. Ecol. Evol.">
        <title>Genome expansion and lineage-specific genetic innovations in the forest pathogenic fungi Armillaria.</title>
        <authorList>
            <person name="Sipos G."/>
            <person name="Prasanna A.N."/>
            <person name="Walter M.C."/>
            <person name="O'Connor E."/>
            <person name="Balint B."/>
            <person name="Krizsan K."/>
            <person name="Kiss B."/>
            <person name="Hess J."/>
            <person name="Varga T."/>
            <person name="Slot J."/>
            <person name="Riley R."/>
            <person name="Boka B."/>
            <person name="Rigling D."/>
            <person name="Barry K."/>
            <person name="Lee J."/>
            <person name="Mihaltcheva S."/>
            <person name="LaButti K."/>
            <person name="Lipzen A."/>
            <person name="Waldron R."/>
            <person name="Moloney N.M."/>
            <person name="Sperisen C."/>
            <person name="Kredics L."/>
            <person name="Vagvoelgyi C."/>
            <person name="Patrignani A."/>
            <person name="Fitzpatrick D."/>
            <person name="Nagy I."/>
            <person name="Doyle S."/>
            <person name="Anderson J.B."/>
            <person name="Grigoriev I.V."/>
            <person name="Gueldener U."/>
            <person name="Muensterkoetter M."/>
            <person name="Nagy L.G."/>
        </authorList>
    </citation>
    <scope>NUCLEOTIDE SEQUENCE [LARGE SCALE GENOMIC DNA]</scope>
    <source>
        <strain evidence="3">Ar21-2</strain>
    </source>
</reference>
<evidence type="ECO:0000313" key="3">
    <source>
        <dbReference type="Proteomes" id="UP000217790"/>
    </source>
</evidence>
<feature type="transmembrane region" description="Helical" evidence="1">
    <location>
        <begin position="48"/>
        <end position="69"/>
    </location>
</feature>
<keyword evidence="1" id="KW-0812">Transmembrane</keyword>
<name>A0A2H3DL33_ARMGA</name>
<dbReference type="Proteomes" id="UP000217790">
    <property type="component" value="Unassembled WGS sequence"/>
</dbReference>
<keyword evidence="1" id="KW-1133">Transmembrane helix</keyword>